<sequence>MNKTPRVSIILPTYNRSSLVRRCVDSILKQTYTNWELIISDDGSIDDTATIVMEFTKLDSRIKVNINANNQGSPRNRNIALAMATGELTLYIEDDLILHPDFLEVMVDTYNLLRSRGIRAIVVPRLIEKIDQRSEAVNQAAKQNVPFLINKWTGEIFNNYSKDFGGKLMEVVIGHACSLYDTSILREVRGYTENTYKRNYCREESDLQLRLAKKGYRYYFQPKAVADHAKINTGGCRISDPLSQTYYYARNHIVFLVKIFGIKSVYMIPCFLLELSRRIIRNNLKTHG</sequence>
<keyword evidence="3" id="KW-0808">Transferase</keyword>
<evidence type="ECO:0000259" key="2">
    <source>
        <dbReference type="Pfam" id="PF00535"/>
    </source>
</evidence>
<dbReference type="GeneID" id="25418239"/>
<gene>
    <name evidence="3" type="ORF">MSMAW_0662</name>
</gene>
<proteinExistence type="predicted"/>
<protein>
    <submittedName>
        <fullName evidence="3">Glycosyltransferase</fullName>
        <ecNumber evidence="3">2.4.1.-</ecNumber>
    </submittedName>
</protein>
<dbReference type="InterPro" id="IPR001173">
    <property type="entry name" value="Glyco_trans_2-like"/>
</dbReference>
<keyword evidence="1" id="KW-0812">Transmembrane</keyword>
<dbReference type="HOGENOM" id="CLU_025996_0_3_2"/>
<dbReference type="RefSeq" id="WP_052716852.1">
    <property type="nucleotide sequence ID" value="NZ_CP009509.1"/>
</dbReference>
<dbReference type="Proteomes" id="UP000033058">
    <property type="component" value="Chromosome"/>
</dbReference>
<dbReference type="GO" id="GO:0016757">
    <property type="term" value="F:glycosyltransferase activity"/>
    <property type="evidence" value="ECO:0007669"/>
    <property type="project" value="UniProtKB-KW"/>
</dbReference>
<dbReference type="CDD" id="cd00761">
    <property type="entry name" value="Glyco_tranf_GTA_type"/>
    <property type="match status" value="1"/>
</dbReference>
<keyword evidence="1" id="KW-1133">Transmembrane helix</keyword>
<dbReference type="Gene3D" id="3.90.550.10">
    <property type="entry name" value="Spore Coat Polysaccharide Biosynthesis Protein SpsA, Chain A"/>
    <property type="match status" value="1"/>
</dbReference>
<dbReference type="EC" id="2.4.1.-" evidence="3"/>
<reference evidence="3 4" key="1">
    <citation type="submission" date="2014-07" db="EMBL/GenBank/DDBJ databases">
        <title>Methanogenic archaea and the global carbon cycle.</title>
        <authorList>
            <person name="Henriksen J.R."/>
            <person name="Luke J."/>
            <person name="Reinhart S."/>
            <person name="Benedict M.N."/>
            <person name="Youngblut N.D."/>
            <person name="Metcalf M.E."/>
            <person name="Whitaker R.J."/>
            <person name="Metcalf W.W."/>
        </authorList>
    </citation>
    <scope>NUCLEOTIDE SEQUENCE [LARGE SCALE GENOMIC DNA]</scope>
    <source>
        <strain evidence="3 4">WWM610</strain>
    </source>
</reference>
<evidence type="ECO:0000313" key="3">
    <source>
        <dbReference type="EMBL" id="AKB39653.1"/>
    </source>
</evidence>
<dbReference type="PANTHER" id="PTHR43685:SF2">
    <property type="entry name" value="GLYCOSYLTRANSFERASE 2-LIKE DOMAIN-CONTAINING PROTEIN"/>
    <property type="match status" value="1"/>
</dbReference>
<feature type="transmembrane region" description="Helical" evidence="1">
    <location>
        <begin position="253"/>
        <end position="275"/>
    </location>
</feature>
<feature type="domain" description="Glycosyltransferase 2-like" evidence="2">
    <location>
        <begin position="8"/>
        <end position="111"/>
    </location>
</feature>
<evidence type="ECO:0000256" key="1">
    <source>
        <dbReference type="SAM" id="Phobius"/>
    </source>
</evidence>
<dbReference type="InterPro" id="IPR050834">
    <property type="entry name" value="Glycosyltransf_2"/>
</dbReference>
<keyword evidence="1" id="KW-0472">Membrane</keyword>
<accession>A0A0E3PWI7</accession>
<dbReference type="PANTHER" id="PTHR43685">
    <property type="entry name" value="GLYCOSYLTRANSFERASE"/>
    <property type="match status" value="1"/>
</dbReference>
<name>A0A0E3PWI7_METMZ</name>
<dbReference type="PATRIC" id="fig|1434117.4.peg.818"/>
<organism evidence="3 4">
    <name type="scientific">Methanosarcina mazei WWM610</name>
    <dbReference type="NCBI Taxonomy" id="1434117"/>
    <lineage>
        <taxon>Archaea</taxon>
        <taxon>Methanobacteriati</taxon>
        <taxon>Methanobacteriota</taxon>
        <taxon>Stenosarchaea group</taxon>
        <taxon>Methanomicrobia</taxon>
        <taxon>Methanosarcinales</taxon>
        <taxon>Methanosarcinaceae</taxon>
        <taxon>Methanosarcina</taxon>
    </lineage>
</organism>
<keyword evidence="3" id="KW-0328">Glycosyltransferase</keyword>
<dbReference type="InterPro" id="IPR029044">
    <property type="entry name" value="Nucleotide-diphossugar_trans"/>
</dbReference>
<dbReference type="AlphaFoldDB" id="A0A0E3PWI7"/>
<evidence type="ECO:0000313" key="4">
    <source>
        <dbReference type="Proteomes" id="UP000033058"/>
    </source>
</evidence>
<dbReference type="SUPFAM" id="SSF53448">
    <property type="entry name" value="Nucleotide-diphospho-sugar transferases"/>
    <property type="match status" value="1"/>
</dbReference>
<dbReference type="Pfam" id="PF00535">
    <property type="entry name" value="Glycos_transf_2"/>
    <property type="match status" value="1"/>
</dbReference>
<dbReference type="EMBL" id="CP009509">
    <property type="protein sequence ID" value="AKB39653.1"/>
    <property type="molecule type" value="Genomic_DNA"/>
</dbReference>